<dbReference type="InterPro" id="IPR058312">
    <property type="entry name" value="DUF7999"/>
</dbReference>
<comment type="caution">
    <text evidence="2">The sequence shown here is derived from an EMBL/GenBank/DDBJ whole genome shotgun (WGS) entry which is preliminary data.</text>
</comment>
<protein>
    <recommendedName>
        <fullName evidence="1">DUF7999 domain-containing protein</fullName>
    </recommendedName>
</protein>
<reference evidence="2 3" key="1">
    <citation type="journal article" date="2019" name="Int. J. Syst. Evol. Microbiol.">
        <title>The Global Catalogue of Microorganisms (GCM) 10K type strain sequencing project: providing services to taxonomists for standard genome sequencing and annotation.</title>
        <authorList>
            <consortium name="The Broad Institute Genomics Platform"/>
            <consortium name="The Broad Institute Genome Sequencing Center for Infectious Disease"/>
            <person name="Wu L."/>
            <person name="Ma J."/>
        </authorList>
    </citation>
    <scope>NUCLEOTIDE SEQUENCE [LARGE SCALE GENOMIC DNA]</scope>
    <source>
        <strain evidence="2 3">NBRC 111368</strain>
    </source>
</reference>
<name>A0ABD5RZ87_9EURY</name>
<evidence type="ECO:0000313" key="3">
    <source>
        <dbReference type="Proteomes" id="UP001596328"/>
    </source>
</evidence>
<dbReference type="EMBL" id="JBHSWU010000226">
    <property type="protein sequence ID" value="MFC6724606.1"/>
    <property type="molecule type" value="Genomic_DNA"/>
</dbReference>
<dbReference type="Pfam" id="PF26006">
    <property type="entry name" value="DUF7999"/>
    <property type="match status" value="1"/>
</dbReference>
<evidence type="ECO:0000313" key="2">
    <source>
        <dbReference type="EMBL" id="MFC6724606.1"/>
    </source>
</evidence>
<organism evidence="2 3">
    <name type="scientific">Halobium palmae</name>
    <dbReference type="NCBI Taxonomy" id="1776492"/>
    <lineage>
        <taxon>Archaea</taxon>
        <taxon>Methanobacteriati</taxon>
        <taxon>Methanobacteriota</taxon>
        <taxon>Stenosarchaea group</taxon>
        <taxon>Halobacteria</taxon>
        <taxon>Halobacteriales</taxon>
        <taxon>Haloferacaceae</taxon>
        <taxon>Halobium</taxon>
    </lineage>
</organism>
<accession>A0ABD5RZ87</accession>
<dbReference type="Proteomes" id="UP001596328">
    <property type="component" value="Unassembled WGS sequence"/>
</dbReference>
<evidence type="ECO:0000259" key="1">
    <source>
        <dbReference type="Pfam" id="PF26006"/>
    </source>
</evidence>
<dbReference type="AlphaFoldDB" id="A0ABD5RZ87"/>
<keyword evidence="3" id="KW-1185">Reference proteome</keyword>
<feature type="domain" description="DUF7999" evidence="1">
    <location>
        <begin position="9"/>
        <end position="80"/>
    </location>
</feature>
<gene>
    <name evidence="2" type="ORF">ACFQE1_09505</name>
</gene>
<proteinExistence type="predicted"/>
<sequence>MSLHEPRADRDAVGVTVVRPMNDHGGMTLEADETGVQYHVVEYLTPELRETLESLPEGASIPVTLRRLGARGNAWRAVGIGGGTGRDG</sequence>